<proteinExistence type="predicted"/>
<comment type="caution">
    <text evidence="3">The sequence shown here is derived from an EMBL/GenBank/DDBJ whole genome shotgun (WGS) entry which is preliminary data.</text>
</comment>
<dbReference type="InterPro" id="IPR052940">
    <property type="entry name" value="Carb_Esterase_6"/>
</dbReference>
<dbReference type="AlphaFoldDB" id="A0A645DL94"/>
<evidence type="ECO:0000259" key="2">
    <source>
        <dbReference type="Pfam" id="PF03629"/>
    </source>
</evidence>
<feature type="domain" description="Sialate O-acetylesterase" evidence="2">
    <location>
        <begin position="3"/>
        <end position="146"/>
    </location>
</feature>
<protein>
    <recommendedName>
        <fullName evidence="2">Sialate O-acetylesterase domain-containing protein</fullName>
    </recommendedName>
</protein>
<gene>
    <name evidence="3" type="ORF">SDC9_137137</name>
</gene>
<evidence type="ECO:0000256" key="1">
    <source>
        <dbReference type="ARBA" id="ARBA00022801"/>
    </source>
</evidence>
<dbReference type="PANTHER" id="PTHR31988:SF19">
    <property type="entry name" value="9-O-ACETYL-N-ACETYLNEURAMINIC ACID DEACETYLASE-RELATED"/>
    <property type="match status" value="1"/>
</dbReference>
<sequence>MSAYGGSPLRWWNPAANGALTKNMLEQPADYDLHPKAMLWYQGEAEGFENSAETYLARFSNFVDSVRASLNQPELPVITFQLNRQFCECDLALDRQWGIVRQAQRDAMYRLKNVYTLATQDVAMFDFIHNGAGGNLTLGERAAKCALSTLYGKQRDWKAPEVTKAVLLAPDTVELRFDEIKNWINPFDPPASLLPFEAEDEQGFAKLVSYETKNDTLVLRFDRPLLPDAVLHGSWRSNPGQVVPWDCMRFPMLAFYALPITNA</sequence>
<dbReference type="Pfam" id="PF03629">
    <property type="entry name" value="SASA"/>
    <property type="match status" value="1"/>
</dbReference>
<dbReference type="Gene3D" id="3.40.50.1110">
    <property type="entry name" value="SGNH hydrolase"/>
    <property type="match status" value="1"/>
</dbReference>
<dbReference type="SUPFAM" id="SSF52266">
    <property type="entry name" value="SGNH hydrolase"/>
    <property type="match status" value="1"/>
</dbReference>
<dbReference type="GO" id="GO:0016787">
    <property type="term" value="F:hydrolase activity"/>
    <property type="evidence" value="ECO:0007669"/>
    <property type="project" value="UniProtKB-KW"/>
</dbReference>
<reference evidence="3" key="1">
    <citation type="submission" date="2019-08" db="EMBL/GenBank/DDBJ databases">
        <authorList>
            <person name="Kucharzyk K."/>
            <person name="Murdoch R.W."/>
            <person name="Higgins S."/>
            <person name="Loffler F."/>
        </authorList>
    </citation>
    <scope>NUCLEOTIDE SEQUENCE</scope>
</reference>
<organism evidence="3">
    <name type="scientific">bioreactor metagenome</name>
    <dbReference type="NCBI Taxonomy" id="1076179"/>
    <lineage>
        <taxon>unclassified sequences</taxon>
        <taxon>metagenomes</taxon>
        <taxon>ecological metagenomes</taxon>
    </lineage>
</organism>
<evidence type="ECO:0000313" key="3">
    <source>
        <dbReference type="EMBL" id="MPM90021.1"/>
    </source>
</evidence>
<accession>A0A645DL94</accession>
<dbReference type="InterPro" id="IPR005181">
    <property type="entry name" value="SASA"/>
</dbReference>
<dbReference type="PANTHER" id="PTHR31988">
    <property type="entry name" value="ESTERASE, PUTATIVE (DUF303)-RELATED"/>
    <property type="match status" value="1"/>
</dbReference>
<dbReference type="InterPro" id="IPR036514">
    <property type="entry name" value="SGNH_hydro_sf"/>
</dbReference>
<name>A0A645DL94_9ZZZZ</name>
<keyword evidence="1" id="KW-0378">Hydrolase</keyword>
<dbReference type="EMBL" id="VSSQ01037357">
    <property type="protein sequence ID" value="MPM90021.1"/>
    <property type="molecule type" value="Genomic_DNA"/>
</dbReference>